<evidence type="ECO:0000256" key="1">
    <source>
        <dbReference type="SAM" id="SignalP"/>
    </source>
</evidence>
<gene>
    <name evidence="2" type="ORF">TKK_015362</name>
</gene>
<keyword evidence="3" id="KW-1185">Reference proteome</keyword>
<comment type="caution">
    <text evidence="2">The sequence shown here is derived from an EMBL/GenBank/DDBJ whole genome shotgun (WGS) entry which is preliminary data.</text>
</comment>
<evidence type="ECO:0000313" key="3">
    <source>
        <dbReference type="Proteomes" id="UP001627154"/>
    </source>
</evidence>
<evidence type="ECO:0000313" key="2">
    <source>
        <dbReference type="EMBL" id="KAL3390020.1"/>
    </source>
</evidence>
<reference evidence="2 3" key="1">
    <citation type="journal article" date="2024" name="bioRxiv">
        <title>A reference genome for Trichogramma kaykai: A tiny desert-dwelling parasitoid wasp with competing sex-ratio distorters.</title>
        <authorList>
            <person name="Culotta J."/>
            <person name="Lindsey A.R."/>
        </authorList>
    </citation>
    <scope>NUCLEOTIDE SEQUENCE [LARGE SCALE GENOMIC DNA]</scope>
    <source>
        <strain evidence="2 3">KSX58</strain>
    </source>
</reference>
<dbReference type="EMBL" id="JBJJXI010000122">
    <property type="protein sequence ID" value="KAL3390020.1"/>
    <property type="molecule type" value="Genomic_DNA"/>
</dbReference>
<dbReference type="AlphaFoldDB" id="A0ABD2WAB7"/>
<feature type="chain" id="PRO_5044846164" evidence="1">
    <location>
        <begin position="17"/>
        <end position="70"/>
    </location>
</feature>
<name>A0ABD2WAB7_9HYME</name>
<dbReference type="Proteomes" id="UP001627154">
    <property type="component" value="Unassembled WGS sequence"/>
</dbReference>
<sequence length="70" mass="8151">MIFLLSINYLFFLTNADSSVYILSKYSNNQLITSSTLRWISQTHYSESRDYIIGGYQYNKNITGQIIKSL</sequence>
<feature type="signal peptide" evidence="1">
    <location>
        <begin position="1"/>
        <end position="16"/>
    </location>
</feature>
<protein>
    <submittedName>
        <fullName evidence="2">Uncharacterized protein</fullName>
    </submittedName>
</protein>
<proteinExistence type="predicted"/>
<accession>A0ABD2WAB7</accession>
<organism evidence="2 3">
    <name type="scientific">Trichogramma kaykai</name>
    <dbReference type="NCBI Taxonomy" id="54128"/>
    <lineage>
        <taxon>Eukaryota</taxon>
        <taxon>Metazoa</taxon>
        <taxon>Ecdysozoa</taxon>
        <taxon>Arthropoda</taxon>
        <taxon>Hexapoda</taxon>
        <taxon>Insecta</taxon>
        <taxon>Pterygota</taxon>
        <taxon>Neoptera</taxon>
        <taxon>Endopterygota</taxon>
        <taxon>Hymenoptera</taxon>
        <taxon>Apocrita</taxon>
        <taxon>Proctotrupomorpha</taxon>
        <taxon>Chalcidoidea</taxon>
        <taxon>Trichogrammatidae</taxon>
        <taxon>Trichogramma</taxon>
    </lineage>
</organism>
<keyword evidence="1" id="KW-0732">Signal</keyword>